<dbReference type="SMART" id="SM00849">
    <property type="entry name" value="Lactamase_B"/>
    <property type="match status" value="1"/>
</dbReference>
<accession>A0ABP8B6U1</accession>
<evidence type="ECO:0000313" key="11">
    <source>
        <dbReference type="EMBL" id="GAA4199524.1"/>
    </source>
</evidence>
<dbReference type="InterPro" id="IPR042173">
    <property type="entry name" value="RNase_J_2"/>
</dbReference>
<dbReference type="NCBIfam" id="TIGR00649">
    <property type="entry name" value="MG423"/>
    <property type="match status" value="1"/>
</dbReference>
<comment type="subunit">
    <text evidence="9">Homodimer, may be a subunit of the RNA degradosome.</text>
</comment>
<dbReference type="InterPro" id="IPR030854">
    <property type="entry name" value="RNase_J_bac"/>
</dbReference>
<organism evidence="11 12">
    <name type="scientific">Streptosporangium oxazolinicum</name>
    <dbReference type="NCBI Taxonomy" id="909287"/>
    <lineage>
        <taxon>Bacteria</taxon>
        <taxon>Bacillati</taxon>
        <taxon>Actinomycetota</taxon>
        <taxon>Actinomycetes</taxon>
        <taxon>Streptosporangiales</taxon>
        <taxon>Streptosporangiaceae</taxon>
        <taxon>Streptosporangium</taxon>
    </lineage>
</organism>
<evidence type="ECO:0000256" key="1">
    <source>
        <dbReference type="ARBA" id="ARBA00022490"/>
    </source>
</evidence>
<dbReference type="EC" id="3.1.-.-" evidence="9"/>
<evidence type="ECO:0000256" key="8">
    <source>
        <dbReference type="ARBA" id="ARBA00022884"/>
    </source>
</evidence>
<evidence type="ECO:0000259" key="10">
    <source>
        <dbReference type="SMART" id="SM00849"/>
    </source>
</evidence>
<comment type="function">
    <text evidence="9">An RNase that has 5'-3' exonuclease and possibly endonuclease activity. Involved in maturation of rRNA and in some organisms also mRNA maturation and/or decay.</text>
</comment>
<dbReference type="Pfam" id="PF17770">
    <property type="entry name" value="RNase_J_C"/>
    <property type="match status" value="1"/>
</dbReference>
<name>A0ABP8B6U1_9ACTN</name>
<reference evidence="12" key="1">
    <citation type="journal article" date="2019" name="Int. J. Syst. Evol. Microbiol.">
        <title>The Global Catalogue of Microorganisms (GCM) 10K type strain sequencing project: providing services to taxonomists for standard genome sequencing and annotation.</title>
        <authorList>
            <consortium name="The Broad Institute Genomics Platform"/>
            <consortium name="The Broad Institute Genome Sequencing Center for Infectious Disease"/>
            <person name="Wu L."/>
            <person name="Ma J."/>
        </authorList>
    </citation>
    <scope>NUCLEOTIDE SEQUENCE [LARGE SCALE GENOMIC DNA]</scope>
    <source>
        <strain evidence="12">JCM 17388</strain>
    </source>
</reference>
<keyword evidence="2 9" id="KW-0540">Nuclease</keyword>
<dbReference type="InterPro" id="IPR004613">
    <property type="entry name" value="RNase_J"/>
</dbReference>
<dbReference type="PANTHER" id="PTHR43694:SF1">
    <property type="entry name" value="RIBONUCLEASE J"/>
    <property type="match status" value="1"/>
</dbReference>
<evidence type="ECO:0000256" key="3">
    <source>
        <dbReference type="ARBA" id="ARBA00022723"/>
    </source>
</evidence>
<evidence type="ECO:0000256" key="7">
    <source>
        <dbReference type="ARBA" id="ARBA00022839"/>
    </source>
</evidence>
<dbReference type="EMBL" id="BAABAQ010000010">
    <property type="protein sequence ID" value="GAA4199524.1"/>
    <property type="molecule type" value="Genomic_DNA"/>
</dbReference>
<dbReference type="InterPro" id="IPR036866">
    <property type="entry name" value="RibonucZ/Hydroxyglut_hydro"/>
</dbReference>
<dbReference type="PIRSF" id="PIRSF004803">
    <property type="entry name" value="RnjA"/>
    <property type="match status" value="1"/>
</dbReference>
<evidence type="ECO:0000313" key="12">
    <source>
        <dbReference type="Proteomes" id="UP001501251"/>
    </source>
</evidence>
<sequence>MSHPHPELGLPPALPDGALRIVALGGLGEIGRNMAVFEYEGRLLIVDCGVLFPEPDQPGIDLILPDFEYIRGRLDDIEAVVLTHAHEDHIGAVPYLLRERRDIPIVGSKLTLALIEAKLTEHRIQPTKREVVEGERHAFGPFECEFLAVNHSIPDALAVAIRTPAGIVLHTGDFRMDQLPSDGRLTDLGGFARLGAEGVDLLMSDSTNAEVPGFVTSEREIAPVIDEVIRTAGKRVIVASFASHIHRVQQVIDSAEKHGRKVALVGRSMVRNMGVARDLGYLRVSPGLIVDSKEIEGWPPEDVVLICTGSQGEPMAALSRMANRDHPIRIAEGDTVLLASSLVPGNETAVNNVINGLSRWGARVVHKGNAKVHVSGHAAAGELLYVLNLTRPSNFMPVHGEWRHLRAHAKLAALTGVPDDHIVIAEDGVVVDLIDGRAKIVGAVPAGYVYVDGTSVGDVTDFALKDRRILGEEGFISIVIVVDTATGKLAGGPEIHARGSGIDPAMFDDILPQVERALQENAADGVVDIQQVRRVVRRTVGRWVSDTYRRRPMIIPVVVEV</sequence>
<keyword evidence="12" id="KW-1185">Reference proteome</keyword>
<dbReference type="HAMAP" id="MF_01491">
    <property type="entry name" value="RNase_J_bact"/>
    <property type="match status" value="1"/>
</dbReference>
<keyword evidence="9" id="KW-0698">rRNA processing</keyword>
<feature type="binding site" evidence="9">
    <location>
        <begin position="373"/>
        <end position="377"/>
    </location>
    <ligand>
        <name>substrate</name>
    </ligand>
</feature>
<proteinExistence type="inferred from homology"/>
<dbReference type="Gene3D" id="3.40.50.10710">
    <property type="entry name" value="Metallo-hydrolase/oxidoreductase"/>
    <property type="match status" value="1"/>
</dbReference>
<dbReference type="Gene3D" id="3.10.20.580">
    <property type="match status" value="1"/>
</dbReference>
<keyword evidence="3" id="KW-0479">Metal-binding</keyword>
<dbReference type="Pfam" id="PF00753">
    <property type="entry name" value="Lactamase_B"/>
    <property type="match status" value="1"/>
</dbReference>
<evidence type="ECO:0000256" key="6">
    <source>
        <dbReference type="ARBA" id="ARBA00022833"/>
    </source>
</evidence>
<dbReference type="InterPro" id="IPR041636">
    <property type="entry name" value="RNase_J_C"/>
</dbReference>
<gene>
    <name evidence="9" type="primary">rnj</name>
    <name evidence="11" type="ORF">GCM10022252_51410</name>
</gene>
<evidence type="ECO:0000256" key="2">
    <source>
        <dbReference type="ARBA" id="ARBA00022722"/>
    </source>
</evidence>
<comment type="similarity">
    <text evidence="9">Belongs to the metallo-beta-lactamase superfamily. RNA-metabolizing metallo-beta-lactamase-like family. Bacterial RNase J subfamily.</text>
</comment>
<keyword evidence="5 9" id="KW-0378">Hydrolase</keyword>
<dbReference type="Pfam" id="PF07521">
    <property type="entry name" value="RMMBL"/>
    <property type="match status" value="1"/>
</dbReference>
<comment type="subcellular location">
    <subcellularLocation>
        <location evidence="9">Cytoplasm</location>
    </subcellularLocation>
</comment>
<dbReference type="PANTHER" id="PTHR43694">
    <property type="entry name" value="RIBONUCLEASE J"/>
    <property type="match status" value="1"/>
</dbReference>
<dbReference type="RefSeq" id="WP_344920617.1">
    <property type="nucleotide sequence ID" value="NZ_BAABAQ010000010.1"/>
</dbReference>
<evidence type="ECO:0000256" key="9">
    <source>
        <dbReference type="HAMAP-Rule" id="MF_01491"/>
    </source>
</evidence>
<keyword evidence="1 9" id="KW-0963">Cytoplasm</keyword>
<dbReference type="Proteomes" id="UP001501251">
    <property type="component" value="Unassembled WGS sequence"/>
</dbReference>
<dbReference type="SUPFAM" id="SSF56281">
    <property type="entry name" value="Metallo-hydrolase/oxidoreductase"/>
    <property type="match status" value="1"/>
</dbReference>
<evidence type="ECO:0000256" key="4">
    <source>
        <dbReference type="ARBA" id="ARBA00022759"/>
    </source>
</evidence>
<comment type="caution">
    <text evidence="11">The sequence shown here is derived from an EMBL/GenBank/DDBJ whole genome shotgun (WGS) entry which is preliminary data.</text>
</comment>
<keyword evidence="6" id="KW-0862">Zinc</keyword>
<dbReference type="InterPro" id="IPR001279">
    <property type="entry name" value="Metallo-B-lactamas"/>
</dbReference>
<evidence type="ECO:0000256" key="5">
    <source>
        <dbReference type="ARBA" id="ARBA00022801"/>
    </source>
</evidence>
<dbReference type="InterPro" id="IPR011108">
    <property type="entry name" value="RMMBL"/>
</dbReference>
<feature type="domain" description="Metallo-beta-lactamase" evidence="10">
    <location>
        <begin position="31"/>
        <end position="225"/>
    </location>
</feature>
<keyword evidence="7 9" id="KW-0269">Exonuclease</keyword>
<keyword evidence="8 9" id="KW-0694">RNA-binding</keyword>
<dbReference type="Gene3D" id="3.60.15.10">
    <property type="entry name" value="Ribonuclease Z/Hydroxyacylglutathione hydrolase-like"/>
    <property type="match status" value="1"/>
</dbReference>
<protein>
    <recommendedName>
        <fullName evidence="9">Ribonuclease J</fullName>
        <shortName evidence="9">RNase J</shortName>
        <ecNumber evidence="9">3.1.-.-</ecNumber>
    </recommendedName>
</protein>
<dbReference type="CDD" id="cd07714">
    <property type="entry name" value="RNaseJ_MBL-fold"/>
    <property type="match status" value="1"/>
</dbReference>
<dbReference type="InterPro" id="IPR055132">
    <property type="entry name" value="RNase_J_b_CASP"/>
</dbReference>
<dbReference type="Pfam" id="PF22505">
    <property type="entry name" value="RNase_J_b_CASP"/>
    <property type="match status" value="1"/>
</dbReference>
<keyword evidence="4 9" id="KW-0255">Endonuclease</keyword>